<comment type="caution">
    <text evidence="7">The sequence shown here is derived from an EMBL/GenBank/DDBJ whole genome shotgun (WGS) entry which is preliminary data.</text>
</comment>
<evidence type="ECO:0000256" key="4">
    <source>
        <dbReference type="ARBA" id="ARBA00022989"/>
    </source>
</evidence>
<gene>
    <name evidence="7" type="ORF">LX66_1438</name>
</gene>
<reference evidence="7 8" key="1">
    <citation type="journal article" date="2013" name="Stand. Genomic Sci.">
        <title>Genomic Encyclopedia of Type Strains, Phase I: The one thousand microbial genomes (KMG-I) project.</title>
        <authorList>
            <person name="Kyrpides N.C."/>
            <person name="Woyke T."/>
            <person name="Eisen J.A."/>
            <person name="Garrity G."/>
            <person name="Lilburn T.G."/>
            <person name="Beck B.J."/>
            <person name="Whitman W.B."/>
            <person name="Hugenholtz P."/>
            <person name="Klenk H.P."/>
        </authorList>
    </citation>
    <scope>NUCLEOTIDE SEQUENCE [LARGE SCALE GENOMIC DNA]</scope>
    <source>
        <strain evidence="7 8">DSM 13484</strain>
    </source>
</reference>
<dbReference type="GO" id="GO:0005886">
    <property type="term" value="C:plasma membrane"/>
    <property type="evidence" value="ECO:0007669"/>
    <property type="project" value="UniProtKB-SubCell"/>
</dbReference>
<evidence type="ECO:0000313" key="7">
    <source>
        <dbReference type="EMBL" id="TWI92056.1"/>
    </source>
</evidence>
<keyword evidence="8" id="KW-1185">Reference proteome</keyword>
<organism evidence="7 8">
    <name type="scientific">Chitinophaga japonensis</name>
    <name type="common">Flexibacter japonensis</name>
    <dbReference type="NCBI Taxonomy" id="104662"/>
    <lineage>
        <taxon>Bacteria</taxon>
        <taxon>Pseudomonadati</taxon>
        <taxon>Bacteroidota</taxon>
        <taxon>Chitinophagia</taxon>
        <taxon>Chitinophagales</taxon>
        <taxon>Chitinophagaceae</taxon>
        <taxon>Chitinophaga</taxon>
    </lineage>
</organism>
<keyword evidence="2" id="KW-1003">Cell membrane</keyword>
<feature type="transmembrane region" description="Helical" evidence="6">
    <location>
        <begin position="185"/>
        <end position="211"/>
    </location>
</feature>
<keyword evidence="4 6" id="KW-1133">Transmembrane helix</keyword>
<dbReference type="PANTHER" id="PTHR30250">
    <property type="entry name" value="PST FAMILY PREDICTED COLANIC ACID TRANSPORTER"/>
    <property type="match status" value="1"/>
</dbReference>
<feature type="transmembrane region" description="Helical" evidence="6">
    <location>
        <begin position="400"/>
        <end position="420"/>
    </location>
</feature>
<dbReference type="InterPro" id="IPR050833">
    <property type="entry name" value="Poly_Biosynth_Transport"/>
</dbReference>
<keyword evidence="5 6" id="KW-0472">Membrane</keyword>
<feature type="transmembrane region" description="Helical" evidence="6">
    <location>
        <begin position="162"/>
        <end position="179"/>
    </location>
</feature>
<feature type="transmembrane region" description="Helical" evidence="6">
    <location>
        <begin position="21"/>
        <end position="43"/>
    </location>
</feature>
<evidence type="ECO:0000256" key="2">
    <source>
        <dbReference type="ARBA" id="ARBA00022475"/>
    </source>
</evidence>
<evidence type="ECO:0000256" key="3">
    <source>
        <dbReference type="ARBA" id="ARBA00022692"/>
    </source>
</evidence>
<keyword evidence="3 6" id="KW-0812">Transmembrane</keyword>
<dbReference type="InterPro" id="IPR002797">
    <property type="entry name" value="Polysacc_synth"/>
</dbReference>
<name>A0A562TG60_CHIJA</name>
<dbReference type="Proteomes" id="UP000316778">
    <property type="component" value="Unassembled WGS sequence"/>
</dbReference>
<dbReference type="PANTHER" id="PTHR30250:SF11">
    <property type="entry name" value="O-ANTIGEN TRANSPORTER-RELATED"/>
    <property type="match status" value="1"/>
</dbReference>
<dbReference type="EMBL" id="VLLG01000002">
    <property type="protein sequence ID" value="TWI92056.1"/>
    <property type="molecule type" value="Genomic_DNA"/>
</dbReference>
<evidence type="ECO:0000256" key="1">
    <source>
        <dbReference type="ARBA" id="ARBA00004651"/>
    </source>
</evidence>
<dbReference type="Pfam" id="PF01943">
    <property type="entry name" value="Polysacc_synt"/>
    <property type="match status" value="1"/>
</dbReference>
<evidence type="ECO:0000256" key="6">
    <source>
        <dbReference type="SAM" id="Phobius"/>
    </source>
</evidence>
<feature type="transmembrane region" description="Helical" evidence="6">
    <location>
        <begin position="130"/>
        <end position="150"/>
    </location>
</feature>
<feature type="transmembrane region" description="Helical" evidence="6">
    <location>
        <begin position="376"/>
        <end position="394"/>
    </location>
</feature>
<dbReference type="RefSeq" id="WP_145711269.1">
    <property type="nucleotide sequence ID" value="NZ_BAAAFY010000001.1"/>
</dbReference>
<evidence type="ECO:0000256" key="5">
    <source>
        <dbReference type="ARBA" id="ARBA00023136"/>
    </source>
</evidence>
<sequence length="430" mass="49037">MFRFIKNRNLIRSFFIYNKSILENFFSLSIIQALNGILPLIAIPYLLKIIHPEKYGLINISQAVIYYFQILVDYGFNMTATRQIAIHRDDLSKISSVFSAVLLIKLFIIVIGIFVLAVIIWLVPDFRDNSMLFYLTYLTVIGYAFLPTWFFQGIEKMKHLTVLNLIAKILFTLMIFIFVKKESDYLLVPVFTGLGFIISSGIGIFIACYSYKISIKRVSLKEIQYQLRDSFPVFISNFSISFYRSANPILLGFFTNAVTVGYYSVAEKLIKGLQAIVNSLAQALFPYMSRKLETYETISGKLKAILRPTRYISIGLILVSVFVFLTAPYWIRLFIHSQNREVTTCLRILSFVVTLGGVNYLLGFTGLINMNQRKSLMFYVVISGVIAIFSASLLSCYIGLVGAAYSMLLAEAVLLILILLKYRSLKTQEQ</sequence>
<proteinExistence type="predicted"/>
<dbReference type="AlphaFoldDB" id="A0A562TG60"/>
<feature type="transmembrane region" description="Helical" evidence="6">
    <location>
        <begin position="97"/>
        <end position="124"/>
    </location>
</feature>
<feature type="transmembrane region" description="Helical" evidence="6">
    <location>
        <begin position="346"/>
        <end position="364"/>
    </location>
</feature>
<feature type="transmembrane region" description="Helical" evidence="6">
    <location>
        <begin position="311"/>
        <end position="331"/>
    </location>
</feature>
<protein>
    <submittedName>
        <fullName evidence="7">PST family polysaccharide transporter</fullName>
    </submittedName>
</protein>
<comment type="subcellular location">
    <subcellularLocation>
        <location evidence="1">Cell membrane</location>
        <topology evidence="1">Multi-pass membrane protein</topology>
    </subcellularLocation>
</comment>
<feature type="transmembrane region" description="Helical" evidence="6">
    <location>
        <begin position="55"/>
        <end position="76"/>
    </location>
</feature>
<accession>A0A562TG60</accession>
<evidence type="ECO:0000313" key="8">
    <source>
        <dbReference type="Proteomes" id="UP000316778"/>
    </source>
</evidence>